<dbReference type="OrthoDB" id="588941at2759"/>
<dbReference type="PANTHER" id="PTHR33074:SF49">
    <property type="entry name" value="OS07G0258000 PROTEIN"/>
    <property type="match status" value="1"/>
</dbReference>
<evidence type="ECO:0000313" key="2">
    <source>
        <dbReference type="Proteomes" id="UP000604825"/>
    </source>
</evidence>
<accession>A0A811RFL0</accession>
<reference evidence="1" key="1">
    <citation type="submission" date="2020-10" db="EMBL/GenBank/DDBJ databases">
        <authorList>
            <person name="Han B."/>
            <person name="Lu T."/>
            <person name="Zhao Q."/>
            <person name="Huang X."/>
            <person name="Zhao Y."/>
        </authorList>
    </citation>
    <scope>NUCLEOTIDE SEQUENCE</scope>
</reference>
<evidence type="ECO:0000313" key="1">
    <source>
        <dbReference type="EMBL" id="CAD6269103.1"/>
    </source>
</evidence>
<protein>
    <submittedName>
        <fullName evidence="1">Uncharacterized protein</fullName>
    </submittedName>
</protein>
<dbReference type="Proteomes" id="UP000604825">
    <property type="component" value="Unassembled WGS sequence"/>
</dbReference>
<name>A0A811RFL0_9POAL</name>
<keyword evidence="2" id="KW-1185">Reference proteome</keyword>
<dbReference type="AlphaFoldDB" id="A0A811RFL0"/>
<organism evidence="1 2">
    <name type="scientific">Miscanthus lutarioriparius</name>
    <dbReference type="NCBI Taxonomy" id="422564"/>
    <lineage>
        <taxon>Eukaryota</taxon>
        <taxon>Viridiplantae</taxon>
        <taxon>Streptophyta</taxon>
        <taxon>Embryophyta</taxon>
        <taxon>Tracheophyta</taxon>
        <taxon>Spermatophyta</taxon>
        <taxon>Magnoliopsida</taxon>
        <taxon>Liliopsida</taxon>
        <taxon>Poales</taxon>
        <taxon>Poaceae</taxon>
        <taxon>PACMAD clade</taxon>
        <taxon>Panicoideae</taxon>
        <taxon>Andropogonodae</taxon>
        <taxon>Andropogoneae</taxon>
        <taxon>Saccharinae</taxon>
        <taxon>Miscanthus</taxon>
    </lineage>
</organism>
<proteinExistence type="predicted"/>
<dbReference type="EMBL" id="CAJGYO010000014">
    <property type="protein sequence ID" value="CAD6269103.1"/>
    <property type="molecule type" value="Genomic_DNA"/>
</dbReference>
<dbReference type="PANTHER" id="PTHR33074">
    <property type="entry name" value="EXPRESSED PROTEIN-RELATED"/>
    <property type="match status" value="1"/>
</dbReference>
<sequence length="186" mass="20532">MAAASTVSSLIPPPLPEFDDGNAADASGSGLVLLDRWCYIANLVNATRPPLVSHFCVHCPGLDFPNATPKVITTDADLVLLCVPVYPDTIGHGWDWDYFVYSLRARRLYLVPNPNHRCLTDSATVLLSDVLSESPVLHDVPLPVPARGNWNPLLMELDPYNFRDVKTETLSRLTILINTVLLDPSW</sequence>
<gene>
    <name evidence="1" type="ORF">NCGR_LOCUS52408</name>
</gene>
<comment type="caution">
    <text evidence="1">The sequence shown here is derived from an EMBL/GenBank/DDBJ whole genome shotgun (WGS) entry which is preliminary data.</text>
</comment>